<keyword evidence="2" id="KW-1185">Reference proteome</keyword>
<proteinExistence type="predicted"/>
<dbReference type="EMBL" id="JAVFWL010000005">
    <property type="protein sequence ID" value="KAK6758112.1"/>
    <property type="molecule type" value="Genomic_DNA"/>
</dbReference>
<accession>A0ABR1E5Z4</accession>
<sequence length="69" mass="7806">MAESMEFSHSGMIHGALELGRLVISMRATEKTYDWVITRGNRFKELHQAAKDELWDELSAGGAATLQRR</sequence>
<name>A0ABR1E5Z4_NECAM</name>
<protein>
    <submittedName>
        <fullName evidence="1">Uncharacterized protein</fullName>
    </submittedName>
</protein>
<evidence type="ECO:0000313" key="1">
    <source>
        <dbReference type="EMBL" id="KAK6758112.1"/>
    </source>
</evidence>
<organism evidence="1 2">
    <name type="scientific">Necator americanus</name>
    <name type="common">Human hookworm</name>
    <dbReference type="NCBI Taxonomy" id="51031"/>
    <lineage>
        <taxon>Eukaryota</taxon>
        <taxon>Metazoa</taxon>
        <taxon>Ecdysozoa</taxon>
        <taxon>Nematoda</taxon>
        <taxon>Chromadorea</taxon>
        <taxon>Rhabditida</taxon>
        <taxon>Rhabditina</taxon>
        <taxon>Rhabditomorpha</taxon>
        <taxon>Strongyloidea</taxon>
        <taxon>Ancylostomatidae</taxon>
        <taxon>Bunostominae</taxon>
        <taxon>Necator</taxon>
    </lineage>
</organism>
<reference evidence="1 2" key="1">
    <citation type="submission" date="2023-08" db="EMBL/GenBank/DDBJ databases">
        <title>A Necator americanus chromosomal reference genome.</title>
        <authorList>
            <person name="Ilik V."/>
            <person name="Petrzelkova K.J."/>
            <person name="Pardy F."/>
            <person name="Fuh T."/>
            <person name="Niatou-Singa F.S."/>
            <person name="Gouil Q."/>
            <person name="Baker L."/>
            <person name="Ritchie M.E."/>
            <person name="Jex A.R."/>
            <person name="Gazzola D."/>
            <person name="Li H."/>
            <person name="Toshio Fujiwara R."/>
            <person name="Zhan B."/>
            <person name="Aroian R.V."/>
            <person name="Pafco B."/>
            <person name="Schwarz E.M."/>
        </authorList>
    </citation>
    <scope>NUCLEOTIDE SEQUENCE [LARGE SCALE GENOMIC DNA]</scope>
    <source>
        <strain evidence="1 2">Aroian</strain>
        <tissue evidence="1">Whole animal</tissue>
    </source>
</reference>
<comment type="caution">
    <text evidence="1">The sequence shown here is derived from an EMBL/GenBank/DDBJ whole genome shotgun (WGS) entry which is preliminary data.</text>
</comment>
<evidence type="ECO:0000313" key="2">
    <source>
        <dbReference type="Proteomes" id="UP001303046"/>
    </source>
</evidence>
<gene>
    <name evidence="1" type="primary">Necator_chrV.g20539</name>
    <name evidence="1" type="ORF">RB195_015746</name>
</gene>
<dbReference type="Proteomes" id="UP001303046">
    <property type="component" value="Unassembled WGS sequence"/>
</dbReference>